<evidence type="ECO:0000256" key="2">
    <source>
        <dbReference type="ARBA" id="ARBA00022840"/>
    </source>
</evidence>
<dbReference type="InterPro" id="IPR015854">
    <property type="entry name" value="ABC_transpr_LolD-like"/>
</dbReference>
<dbReference type="GO" id="GO:0005886">
    <property type="term" value="C:plasma membrane"/>
    <property type="evidence" value="ECO:0007669"/>
    <property type="project" value="TreeGrafter"/>
</dbReference>
<dbReference type="GO" id="GO:0005524">
    <property type="term" value="F:ATP binding"/>
    <property type="evidence" value="ECO:0007669"/>
    <property type="project" value="UniProtKB-KW"/>
</dbReference>
<dbReference type="AlphaFoldDB" id="A0A916TIM3"/>
<dbReference type="InterPro" id="IPR003593">
    <property type="entry name" value="AAA+_ATPase"/>
</dbReference>
<keyword evidence="1" id="KW-0547">Nucleotide-binding</keyword>
<organism evidence="4 5">
    <name type="scientific">Gordonia jinhuaensis</name>
    <dbReference type="NCBI Taxonomy" id="1517702"/>
    <lineage>
        <taxon>Bacteria</taxon>
        <taxon>Bacillati</taxon>
        <taxon>Actinomycetota</taxon>
        <taxon>Actinomycetes</taxon>
        <taxon>Mycobacteriales</taxon>
        <taxon>Gordoniaceae</taxon>
        <taxon>Gordonia</taxon>
    </lineage>
</organism>
<name>A0A916TIM3_9ACTN</name>
<dbReference type="PROSITE" id="PS50893">
    <property type="entry name" value="ABC_TRANSPORTER_2"/>
    <property type="match status" value="1"/>
</dbReference>
<dbReference type="Proteomes" id="UP000621454">
    <property type="component" value="Unassembled WGS sequence"/>
</dbReference>
<dbReference type="InterPro" id="IPR003439">
    <property type="entry name" value="ABC_transporter-like_ATP-bd"/>
</dbReference>
<dbReference type="GO" id="GO:0022857">
    <property type="term" value="F:transmembrane transporter activity"/>
    <property type="evidence" value="ECO:0007669"/>
    <property type="project" value="TreeGrafter"/>
</dbReference>
<evidence type="ECO:0000256" key="1">
    <source>
        <dbReference type="ARBA" id="ARBA00022741"/>
    </source>
</evidence>
<dbReference type="EMBL" id="BMGC01000042">
    <property type="protein sequence ID" value="GGB45212.1"/>
    <property type="molecule type" value="Genomic_DNA"/>
</dbReference>
<dbReference type="RefSeq" id="WP_188588400.1">
    <property type="nucleotide sequence ID" value="NZ_BMGC01000042.1"/>
</dbReference>
<protein>
    <submittedName>
        <fullName evidence="4">ABC transporter ATP-binding protein</fullName>
    </submittedName>
</protein>
<dbReference type="PANTHER" id="PTHR24220:SF685">
    <property type="entry name" value="ABC TRANSPORTER RELATED"/>
    <property type="match status" value="1"/>
</dbReference>
<dbReference type="PROSITE" id="PS00211">
    <property type="entry name" value="ABC_TRANSPORTER_1"/>
    <property type="match status" value="1"/>
</dbReference>
<evidence type="ECO:0000259" key="3">
    <source>
        <dbReference type="PROSITE" id="PS50893"/>
    </source>
</evidence>
<keyword evidence="2 4" id="KW-0067">ATP-binding</keyword>
<sequence length="236" mass="24995">MSAVLSLRAVRAQVPDGSSVRVLLDDVDLDLDAGQITVVTGRSGSGKSTLLSISGLLRRPMSGEVELAGEATASASERRRTRLRGNMIGIVYQNANLIPNLTAIEQLELVDHVLGRRRGGTRERARELLAELGVAGQASSLPGQLSGGERQRVGIARALMASPSVLLADEPTAALDPDLAEQVSDLLATLTRERDLATMIVTHDSAPLTHADRHLQLSDGHLIPRDVAAVEVADQA</sequence>
<dbReference type="InterPro" id="IPR027417">
    <property type="entry name" value="P-loop_NTPase"/>
</dbReference>
<reference evidence="4" key="1">
    <citation type="journal article" date="2014" name="Int. J. Syst. Evol. Microbiol.">
        <title>Complete genome sequence of Corynebacterium casei LMG S-19264T (=DSM 44701T), isolated from a smear-ripened cheese.</title>
        <authorList>
            <consortium name="US DOE Joint Genome Institute (JGI-PGF)"/>
            <person name="Walter F."/>
            <person name="Albersmeier A."/>
            <person name="Kalinowski J."/>
            <person name="Ruckert C."/>
        </authorList>
    </citation>
    <scope>NUCLEOTIDE SEQUENCE</scope>
    <source>
        <strain evidence="4">CGMCC 1.12827</strain>
    </source>
</reference>
<dbReference type="Gene3D" id="3.40.50.300">
    <property type="entry name" value="P-loop containing nucleotide triphosphate hydrolases"/>
    <property type="match status" value="1"/>
</dbReference>
<dbReference type="GO" id="GO:0016887">
    <property type="term" value="F:ATP hydrolysis activity"/>
    <property type="evidence" value="ECO:0007669"/>
    <property type="project" value="InterPro"/>
</dbReference>
<reference evidence="4" key="2">
    <citation type="submission" date="2020-09" db="EMBL/GenBank/DDBJ databases">
        <authorList>
            <person name="Sun Q."/>
            <person name="Zhou Y."/>
        </authorList>
    </citation>
    <scope>NUCLEOTIDE SEQUENCE</scope>
    <source>
        <strain evidence="4">CGMCC 1.12827</strain>
    </source>
</reference>
<dbReference type="SUPFAM" id="SSF52540">
    <property type="entry name" value="P-loop containing nucleoside triphosphate hydrolases"/>
    <property type="match status" value="1"/>
</dbReference>
<evidence type="ECO:0000313" key="4">
    <source>
        <dbReference type="EMBL" id="GGB45212.1"/>
    </source>
</evidence>
<comment type="caution">
    <text evidence="4">The sequence shown here is derived from an EMBL/GenBank/DDBJ whole genome shotgun (WGS) entry which is preliminary data.</text>
</comment>
<dbReference type="PANTHER" id="PTHR24220">
    <property type="entry name" value="IMPORT ATP-BINDING PROTEIN"/>
    <property type="match status" value="1"/>
</dbReference>
<dbReference type="InterPro" id="IPR017871">
    <property type="entry name" value="ABC_transporter-like_CS"/>
</dbReference>
<evidence type="ECO:0000313" key="5">
    <source>
        <dbReference type="Proteomes" id="UP000621454"/>
    </source>
</evidence>
<keyword evidence="5" id="KW-1185">Reference proteome</keyword>
<dbReference type="Pfam" id="PF00005">
    <property type="entry name" value="ABC_tran"/>
    <property type="match status" value="1"/>
</dbReference>
<proteinExistence type="predicted"/>
<dbReference type="SMART" id="SM00382">
    <property type="entry name" value="AAA"/>
    <property type="match status" value="1"/>
</dbReference>
<feature type="domain" description="ABC transporter" evidence="3">
    <location>
        <begin position="5"/>
        <end position="236"/>
    </location>
</feature>
<gene>
    <name evidence="4" type="ORF">GCM10011489_35790</name>
</gene>
<accession>A0A916TIM3</accession>